<reference evidence="2" key="1">
    <citation type="submission" date="2022-05" db="EMBL/GenBank/DDBJ databases">
        <title>The Musa troglodytarum L. genome provides insights into the mechanism of non-climacteric behaviour and enrichment of carotenoids.</title>
        <authorList>
            <person name="Wang J."/>
        </authorList>
    </citation>
    <scope>NUCLEOTIDE SEQUENCE</scope>
    <source>
        <tissue evidence="2">Leaf</tissue>
    </source>
</reference>
<evidence type="ECO:0000256" key="1">
    <source>
        <dbReference type="SAM" id="MobiDB-lite"/>
    </source>
</evidence>
<dbReference type="EMBL" id="CP097506">
    <property type="protein sequence ID" value="URD98990.1"/>
    <property type="molecule type" value="Genomic_DNA"/>
</dbReference>
<dbReference type="AlphaFoldDB" id="A0A9E7FNA1"/>
<proteinExistence type="predicted"/>
<feature type="compositionally biased region" description="Low complexity" evidence="1">
    <location>
        <begin position="80"/>
        <end position="89"/>
    </location>
</feature>
<dbReference type="PANTHER" id="PTHR34683">
    <property type="entry name" value="EXPRESSED PROTEIN-RELATED"/>
    <property type="match status" value="1"/>
</dbReference>
<keyword evidence="3" id="KW-1185">Reference proteome</keyword>
<gene>
    <name evidence="2" type="ORF">MUK42_07029</name>
</gene>
<sequence>MYRASSSNGSSIQLIVRCRQRRLFRTIKWKEERRRMSLARHPDLDLVVEMKKAGVFAASVAAASSAALAAGDHAANFPFPFPSSSSNEGSGSGTSKKEDTAAGSGSRRGGDDKFAPRFDGLRFIETLVTAHRLVRVLFVGR</sequence>
<evidence type="ECO:0000313" key="3">
    <source>
        <dbReference type="Proteomes" id="UP001055439"/>
    </source>
</evidence>
<organism evidence="2 3">
    <name type="scientific">Musa troglodytarum</name>
    <name type="common">fe'i banana</name>
    <dbReference type="NCBI Taxonomy" id="320322"/>
    <lineage>
        <taxon>Eukaryota</taxon>
        <taxon>Viridiplantae</taxon>
        <taxon>Streptophyta</taxon>
        <taxon>Embryophyta</taxon>
        <taxon>Tracheophyta</taxon>
        <taxon>Spermatophyta</taxon>
        <taxon>Magnoliopsida</taxon>
        <taxon>Liliopsida</taxon>
        <taxon>Zingiberales</taxon>
        <taxon>Musaceae</taxon>
        <taxon>Musa</taxon>
    </lineage>
</organism>
<name>A0A9E7FNA1_9LILI</name>
<feature type="region of interest" description="Disordered" evidence="1">
    <location>
        <begin position="80"/>
        <end position="113"/>
    </location>
</feature>
<evidence type="ECO:0000313" key="2">
    <source>
        <dbReference type="EMBL" id="URD98990.1"/>
    </source>
</evidence>
<dbReference type="Proteomes" id="UP001055439">
    <property type="component" value="Chromosome 4"/>
</dbReference>
<dbReference type="OrthoDB" id="1936495at2759"/>
<protein>
    <submittedName>
        <fullName evidence="2">Uncharacterized protein</fullName>
    </submittedName>
</protein>
<accession>A0A9E7FNA1</accession>
<dbReference type="PANTHER" id="PTHR34683:SF2">
    <property type="entry name" value="EXPRESSED PROTEIN"/>
    <property type="match status" value="1"/>
</dbReference>